<gene>
    <name evidence="3" type="ORF">HCR_09810</name>
</gene>
<dbReference type="InterPro" id="IPR012902">
    <property type="entry name" value="N_methyl_site"/>
</dbReference>
<evidence type="ECO:0008006" key="5">
    <source>
        <dbReference type="Google" id="ProtNLM"/>
    </source>
</evidence>
<evidence type="ECO:0000256" key="1">
    <source>
        <dbReference type="ARBA" id="ARBA00022481"/>
    </source>
</evidence>
<organism evidence="3 4">
    <name type="scientific">Hydrogenimonas cancrithermarum</name>
    <dbReference type="NCBI Taxonomy" id="2993563"/>
    <lineage>
        <taxon>Bacteria</taxon>
        <taxon>Pseudomonadati</taxon>
        <taxon>Campylobacterota</taxon>
        <taxon>Epsilonproteobacteria</taxon>
        <taxon>Campylobacterales</taxon>
        <taxon>Hydrogenimonadaceae</taxon>
        <taxon>Hydrogenimonas</taxon>
    </lineage>
</organism>
<name>A0ABM8FK30_9BACT</name>
<keyword evidence="2" id="KW-1133">Transmembrane helix</keyword>
<dbReference type="SUPFAM" id="SSF54523">
    <property type="entry name" value="Pili subunits"/>
    <property type="match status" value="1"/>
</dbReference>
<keyword evidence="2" id="KW-0812">Transmembrane</keyword>
<dbReference type="InterPro" id="IPR000983">
    <property type="entry name" value="Bac_GSPG_pilin"/>
</dbReference>
<dbReference type="PRINTS" id="PR00813">
    <property type="entry name" value="BCTERIALGSPG"/>
</dbReference>
<accession>A0ABM8FK30</accession>
<dbReference type="NCBIfam" id="TIGR02532">
    <property type="entry name" value="IV_pilin_GFxxxE"/>
    <property type="match status" value="1"/>
</dbReference>
<evidence type="ECO:0000313" key="3">
    <source>
        <dbReference type="EMBL" id="BDY12669.1"/>
    </source>
</evidence>
<proteinExistence type="predicted"/>
<reference evidence="3 4" key="1">
    <citation type="submission" date="2023-03" db="EMBL/GenBank/DDBJ databases">
        <title>Description of Hydrogenimonas sp. ISO32.</title>
        <authorList>
            <person name="Mino S."/>
            <person name="Fukazawa S."/>
            <person name="Sawabe T."/>
        </authorList>
    </citation>
    <scope>NUCLEOTIDE SEQUENCE [LARGE SCALE GENOMIC DNA]</scope>
    <source>
        <strain evidence="3 4">ISO32</strain>
    </source>
</reference>
<sequence>MQNSKAAFTMIELIFVIVVIGILASIAMPKLWVTRTDAIISKGRAEVATIRSAIATSRQKNLLEGNASYPSALEDTGEPLFANLLDYGMTSDTTPGHWSKSGNYYVYHIGYDTNATFEYNATSGRFDCISGECASLTH</sequence>
<feature type="transmembrane region" description="Helical" evidence="2">
    <location>
        <begin position="6"/>
        <end position="27"/>
    </location>
</feature>
<dbReference type="InterPro" id="IPR045584">
    <property type="entry name" value="Pilin-like"/>
</dbReference>
<keyword evidence="2" id="KW-0472">Membrane</keyword>
<keyword evidence="4" id="KW-1185">Reference proteome</keyword>
<dbReference type="Proteomes" id="UP001321445">
    <property type="component" value="Chromosome"/>
</dbReference>
<dbReference type="RefSeq" id="WP_286337853.1">
    <property type="nucleotide sequence ID" value="NZ_AP027370.1"/>
</dbReference>
<keyword evidence="1" id="KW-0488">Methylation</keyword>
<dbReference type="EMBL" id="AP027370">
    <property type="protein sequence ID" value="BDY12669.1"/>
    <property type="molecule type" value="Genomic_DNA"/>
</dbReference>
<protein>
    <recommendedName>
        <fullName evidence="5">Type II secretion system protein</fullName>
    </recommendedName>
</protein>
<dbReference type="Pfam" id="PF07963">
    <property type="entry name" value="N_methyl"/>
    <property type="match status" value="1"/>
</dbReference>
<evidence type="ECO:0000256" key="2">
    <source>
        <dbReference type="SAM" id="Phobius"/>
    </source>
</evidence>
<evidence type="ECO:0000313" key="4">
    <source>
        <dbReference type="Proteomes" id="UP001321445"/>
    </source>
</evidence>
<dbReference type="Gene3D" id="3.30.700.10">
    <property type="entry name" value="Glycoprotein, Type 4 Pilin"/>
    <property type="match status" value="1"/>
</dbReference>